<feature type="domain" description="Glycosyltransferase 2-like" evidence="1">
    <location>
        <begin position="7"/>
        <end position="138"/>
    </location>
</feature>
<keyword evidence="2" id="KW-0808">Transferase</keyword>
<proteinExistence type="predicted"/>
<evidence type="ECO:0000313" key="3">
    <source>
        <dbReference type="Proteomes" id="UP000283387"/>
    </source>
</evidence>
<dbReference type="InterPro" id="IPR001173">
    <property type="entry name" value="Glyco_trans_2-like"/>
</dbReference>
<sequence>MEPIKVSIVTVVYNAKSTIVDCIESVLSQDYPHIEHIVVDGGSKDGTCDRIAPYMKLLGAFVSEKDKGIYDALNKGINMATGDIVGILHSDDLFYETSTVSKVVAEFEKSQADLVYANGMYVPKNDVSQVKRVYKAKPFAEYFIDFGWIPLHTTIYVKREVFEQYGLYDDSFAIASDYDISLRWFKNPEIKKHFLDHWVVKMRLGGKSTSTNLQKKKSTEDLTIIKRHELHGYFTLFCKVSRKIPQYLWPRLIRMRDGLAMEQRVLSTEGQSLGL</sequence>
<dbReference type="PANTHER" id="PTHR22916">
    <property type="entry name" value="GLYCOSYLTRANSFERASE"/>
    <property type="match status" value="1"/>
</dbReference>
<dbReference type="Proteomes" id="UP000283387">
    <property type="component" value="Unassembled WGS sequence"/>
</dbReference>
<dbReference type="PANTHER" id="PTHR22916:SF3">
    <property type="entry name" value="UDP-GLCNAC:BETAGAL BETA-1,3-N-ACETYLGLUCOSAMINYLTRANSFERASE-LIKE PROTEIN 1"/>
    <property type="match status" value="1"/>
</dbReference>
<evidence type="ECO:0000313" key="2">
    <source>
        <dbReference type="EMBL" id="RKD87727.1"/>
    </source>
</evidence>
<keyword evidence="3" id="KW-1185">Reference proteome</keyword>
<dbReference type="CDD" id="cd06433">
    <property type="entry name" value="GT_2_WfgS_like"/>
    <property type="match status" value="1"/>
</dbReference>
<dbReference type="Pfam" id="PF00535">
    <property type="entry name" value="Glycos_transf_2"/>
    <property type="match status" value="1"/>
</dbReference>
<evidence type="ECO:0000259" key="1">
    <source>
        <dbReference type="Pfam" id="PF00535"/>
    </source>
</evidence>
<gene>
    <name evidence="2" type="ORF">BC643_3734</name>
</gene>
<dbReference type="Gene3D" id="3.90.550.10">
    <property type="entry name" value="Spore Coat Polysaccharide Biosynthesis Protein SpsA, Chain A"/>
    <property type="match status" value="1"/>
</dbReference>
<reference evidence="2 3" key="1">
    <citation type="submission" date="2018-09" db="EMBL/GenBank/DDBJ databases">
        <title>Genomic Encyclopedia of Archaeal and Bacterial Type Strains, Phase II (KMG-II): from individual species to whole genera.</title>
        <authorList>
            <person name="Goeker M."/>
        </authorList>
    </citation>
    <scope>NUCLEOTIDE SEQUENCE [LARGE SCALE GENOMIC DNA]</scope>
    <source>
        <strain evidence="2 3">DSM 27148</strain>
    </source>
</reference>
<dbReference type="RefSeq" id="WP_211338139.1">
    <property type="nucleotide sequence ID" value="NZ_RAPN01000003.1"/>
</dbReference>
<protein>
    <submittedName>
        <fullName evidence="2">Glycosyltransferase</fullName>
    </submittedName>
</protein>
<organism evidence="2 3">
    <name type="scientific">Mangrovibacterium diazotrophicum</name>
    <dbReference type="NCBI Taxonomy" id="1261403"/>
    <lineage>
        <taxon>Bacteria</taxon>
        <taxon>Pseudomonadati</taxon>
        <taxon>Bacteroidota</taxon>
        <taxon>Bacteroidia</taxon>
        <taxon>Marinilabiliales</taxon>
        <taxon>Prolixibacteraceae</taxon>
        <taxon>Mangrovibacterium</taxon>
    </lineage>
</organism>
<accession>A0A419VWX6</accession>
<name>A0A419VWX6_9BACT</name>
<dbReference type="AlphaFoldDB" id="A0A419VWX6"/>
<dbReference type="InterPro" id="IPR029044">
    <property type="entry name" value="Nucleotide-diphossugar_trans"/>
</dbReference>
<dbReference type="GO" id="GO:0016758">
    <property type="term" value="F:hexosyltransferase activity"/>
    <property type="evidence" value="ECO:0007669"/>
    <property type="project" value="UniProtKB-ARBA"/>
</dbReference>
<dbReference type="EMBL" id="RAPN01000003">
    <property type="protein sequence ID" value="RKD87727.1"/>
    <property type="molecule type" value="Genomic_DNA"/>
</dbReference>
<dbReference type="SUPFAM" id="SSF53448">
    <property type="entry name" value="Nucleotide-diphospho-sugar transferases"/>
    <property type="match status" value="1"/>
</dbReference>
<comment type="caution">
    <text evidence="2">The sequence shown here is derived from an EMBL/GenBank/DDBJ whole genome shotgun (WGS) entry which is preliminary data.</text>
</comment>